<protein>
    <submittedName>
        <fullName evidence="1">Uncharacterized protein</fullName>
    </submittedName>
</protein>
<dbReference type="EMBL" id="CP000847">
    <property type="protein sequence ID" value="ABV75590.1"/>
    <property type="molecule type" value="Genomic_DNA"/>
</dbReference>
<sequence length="32" mass="3611">MIEDIKTSRGVMNLNTKHVKSALKDIREAAKI</sequence>
<evidence type="ECO:0000313" key="1">
    <source>
        <dbReference type="EMBL" id="ABV75590.1"/>
    </source>
</evidence>
<dbReference type="Proteomes" id="UP000006830">
    <property type="component" value="Chromosome"/>
</dbReference>
<dbReference type="HOGENOM" id="CLU_3391079_0_0_5"/>
<organism evidence="1 2">
    <name type="scientific">Rickettsia akari (strain Hartford)</name>
    <dbReference type="NCBI Taxonomy" id="293614"/>
    <lineage>
        <taxon>Bacteria</taxon>
        <taxon>Pseudomonadati</taxon>
        <taxon>Pseudomonadota</taxon>
        <taxon>Alphaproteobacteria</taxon>
        <taxon>Rickettsiales</taxon>
        <taxon>Rickettsiaceae</taxon>
        <taxon>Rickettsieae</taxon>
        <taxon>Rickettsia</taxon>
        <taxon>spotted fever group</taxon>
    </lineage>
</organism>
<evidence type="ECO:0000313" key="2">
    <source>
        <dbReference type="Proteomes" id="UP000006830"/>
    </source>
</evidence>
<proteinExistence type="predicted"/>
<name>A8GQB5_RICAH</name>
<dbReference type="KEGG" id="rak:A1C_06850"/>
<keyword evidence="2" id="KW-1185">Reference proteome</keyword>
<accession>A8GQB5</accession>
<dbReference type="STRING" id="293614.A1C_06850"/>
<gene>
    <name evidence="1" type="ordered locus">A1C_06850</name>
</gene>
<dbReference type="AlphaFoldDB" id="A8GQB5"/>
<reference evidence="1" key="1">
    <citation type="submission" date="2007-09" db="EMBL/GenBank/DDBJ databases">
        <title>Complete Genome Sequence of Rickettsia akari.</title>
        <authorList>
            <person name="Madan A."/>
            <person name="Fahey J."/>
            <person name="Helton E."/>
            <person name="Ketteman M."/>
            <person name="Madan A."/>
            <person name="Rodrigues S."/>
            <person name="Sanchez A."/>
            <person name="Whiting M."/>
            <person name="Dasch G."/>
            <person name="Eremeeva M."/>
        </authorList>
    </citation>
    <scope>NUCLEOTIDE SEQUENCE</scope>
    <source>
        <strain evidence="1">Hartford</strain>
    </source>
</reference>